<protein>
    <submittedName>
        <fullName evidence="1">Uncharacterized protein</fullName>
    </submittedName>
</protein>
<dbReference type="Proteomes" id="UP000078492">
    <property type="component" value="Unassembled WGS sequence"/>
</dbReference>
<proteinExistence type="predicted"/>
<feature type="non-terminal residue" evidence="1">
    <location>
        <position position="1"/>
    </location>
</feature>
<accession>A0A151IS22</accession>
<evidence type="ECO:0000313" key="1">
    <source>
        <dbReference type="EMBL" id="KYN09515.1"/>
    </source>
</evidence>
<sequence length="117" mass="13314">GYYIPCNIGYREERGDRCSNKCPRCNNVPPCDQLEVNVIRCETCKQHECGVSFCKVCSSLKPQNHLCFMQPLSREGRSSDDQSVGDSSAIVIENECDNTNVCDQERQKGRTAFMFYE</sequence>
<evidence type="ECO:0000313" key="2">
    <source>
        <dbReference type="Proteomes" id="UP000078492"/>
    </source>
</evidence>
<dbReference type="EMBL" id="KQ981096">
    <property type="protein sequence ID" value="KYN09515.1"/>
    <property type="molecule type" value="Genomic_DNA"/>
</dbReference>
<organism evidence="1 2">
    <name type="scientific">Trachymyrmex cornetzi</name>
    <dbReference type="NCBI Taxonomy" id="471704"/>
    <lineage>
        <taxon>Eukaryota</taxon>
        <taxon>Metazoa</taxon>
        <taxon>Ecdysozoa</taxon>
        <taxon>Arthropoda</taxon>
        <taxon>Hexapoda</taxon>
        <taxon>Insecta</taxon>
        <taxon>Pterygota</taxon>
        <taxon>Neoptera</taxon>
        <taxon>Endopterygota</taxon>
        <taxon>Hymenoptera</taxon>
        <taxon>Apocrita</taxon>
        <taxon>Aculeata</taxon>
        <taxon>Formicoidea</taxon>
        <taxon>Formicidae</taxon>
        <taxon>Myrmicinae</taxon>
        <taxon>Trachymyrmex</taxon>
    </lineage>
</organism>
<gene>
    <name evidence="1" type="ORF">ALC57_18383</name>
</gene>
<keyword evidence="2" id="KW-1185">Reference proteome</keyword>
<dbReference type="AlphaFoldDB" id="A0A151IS22"/>
<reference evidence="1 2" key="1">
    <citation type="submission" date="2015-09" db="EMBL/GenBank/DDBJ databases">
        <title>Trachymyrmex cornetzi WGS genome.</title>
        <authorList>
            <person name="Nygaard S."/>
            <person name="Hu H."/>
            <person name="Boomsma J."/>
            <person name="Zhang G."/>
        </authorList>
    </citation>
    <scope>NUCLEOTIDE SEQUENCE [LARGE SCALE GENOMIC DNA]</scope>
    <source>
        <strain evidence="1">Tcor2-1</strain>
        <tissue evidence="1">Whole body</tissue>
    </source>
</reference>
<name>A0A151IS22_9HYME</name>